<name>A0A076N7H6_AMYME</name>
<dbReference type="AlphaFoldDB" id="A0A076N7H6"/>
<sequence length="52" mass="6074">MGVHARAREKVLLMSKTDERVIGDTPIFEALREEFDFDRLLEDLVEEPKQAE</sequence>
<dbReference type="STRING" id="1068978.AMETH_6738"/>
<evidence type="ECO:0000313" key="2">
    <source>
        <dbReference type="Proteomes" id="UP000062973"/>
    </source>
</evidence>
<gene>
    <name evidence="1" type="ORF">AMETH_6738</name>
</gene>
<dbReference type="KEGG" id="amq:AMETH_6738"/>
<keyword evidence="2" id="KW-1185">Reference proteome</keyword>
<protein>
    <submittedName>
        <fullName evidence="1">Uncharacterized protein</fullName>
    </submittedName>
</protein>
<dbReference type="PATRIC" id="fig|1068978.7.peg.7237"/>
<organism evidence="1 2">
    <name type="scientific">Amycolatopsis methanolica 239</name>
    <dbReference type="NCBI Taxonomy" id="1068978"/>
    <lineage>
        <taxon>Bacteria</taxon>
        <taxon>Bacillati</taxon>
        <taxon>Actinomycetota</taxon>
        <taxon>Actinomycetes</taxon>
        <taxon>Pseudonocardiales</taxon>
        <taxon>Pseudonocardiaceae</taxon>
        <taxon>Amycolatopsis</taxon>
        <taxon>Amycolatopsis methanolica group</taxon>
    </lineage>
</organism>
<reference evidence="1 2" key="1">
    <citation type="submission" date="2014-07" db="EMBL/GenBank/DDBJ databases">
        <title>Whole Genome Sequence of the Amycolatopsis methanolica 239.</title>
        <authorList>
            <person name="Tang B."/>
        </authorList>
    </citation>
    <scope>NUCLEOTIDE SEQUENCE [LARGE SCALE GENOMIC DNA]</scope>
    <source>
        <strain evidence="1 2">239</strain>
    </source>
</reference>
<evidence type="ECO:0000313" key="1">
    <source>
        <dbReference type="EMBL" id="AIJ26830.1"/>
    </source>
</evidence>
<dbReference type="Proteomes" id="UP000062973">
    <property type="component" value="Chromosome"/>
</dbReference>
<accession>A0A076N7H6</accession>
<dbReference type="HOGENOM" id="CLU_3076093_0_0_11"/>
<dbReference type="EMBL" id="CP009110">
    <property type="protein sequence ID" value="AIJ26830.1"/>
    <property type="molecule type" value="Genomic_DNA"/>
</dbReference>
<proteinExistence type="predicted"/>